<dbReference type="SUPFAM" id="SSF52518">
    <property type="entry name" value="Thiamin diphosphate-binding fold (THDP-binding)"/>
    <property type="match status" value="1"/>
</dbReference>
<evidence type="ECO:0000256" key="3">
    <source>
        <dbReference type="ARBA" id="ARBA00023052"/>
    </source>
</evidence>
<evidence type="ECO:0000313" key="6">
    <source>
        <dbReference type="Proteomes" id="UP000183687"/>
    </source>
</evidence>
<name>A0AB38A771_9ACTN</name>
<comment type="caution">
    <text evidence="5">The sequence shown here is derived from an EMBL/GenBank/DDBJ whole genome shotgun (WGS) entry which is preliminary data.</text>
</comment>
<evidence type="ECO:0000259" key="4">
    <source>
        <dbReference type="Pfam" id="PF00456"/>
    </source>
</evidence>
<evidence type="ECO:0000256" key="1">
    <source>
        <dbReference type="ARBA" id="ARBA00001964"/>
    </source>
</evidence>
<sequence length="289" mass="31746">MYTAKQLALIAHRNRRRIIDMVHKAGVGHVGGSLSVIDVLTALYENEIDFAASQRARLVLSKGHCTPALYAEFTEKGLIDEKEYASFRQLNSKLQGHPCARSYPQIDATTGLLGQGLSAGFGMAMAKRTNHDKHMVYVIVGDGELQEGQNWEAFMAIGHYKLNNLAVFIDRNRLSSGGPTDDNITLEPLADKLKAFNFKVYEIDGHNMDEILSAIKAAKDSQDAPCAIICNTIKGKGIRYMEDNPAWHSKGINDEQYELALADLAAEEDAYSAAISTPDATDSAHEMEV</sequence>
<accession>A0AB38A771</accession>
<dbReference type="AlphaFoldDB" id="A0AB38A771"/>
<dbReference type="Gene3D" id="3.40.50.970">
    <property type="match status" value="1"/>
</dbReference>
<evidence type="ECO:0000313" key="5">
    <source>
        <dbReference type="EMBL" id="SEB82795.1"/>
    </source>
</evidence>
<dbReference type="Pfam" id="PF00456">
    <property type="entry name" value="Transketolase_N"/>
    <property type="match status" value="1"/>
</dbReference>
<comment type="similarity">
    <text evidence="2">Belongs to the transketolase family.</text>
</comment>
<dbReference type="PANTHER" id="PTHR47514:SF1">
    <property type="entry name" value="TRANSKETOLASE N-TERMINAL SECTION-RELATED"/>
    <property type="match status" value="1"/>
</dbReference>
<reference evidence="5 6" key="1">
    <citation type="submission" date="2016-10" db="EMBL/GenBank/DDBJ databases">
        <authorList>
            <person name="Varghese N."/>
            <person name="Submissions S."/>
        </authorList>
    </citation>
    <scope>NUCLEOTIDE SEQUENCE [LARGE SCALE GENOMIC DNA]</scope>
    <source>
        <strain evidence="5 6">DSM 20586</strain>
    </source>
</reference>
<dbReference type="EMBL" id="FNSH01000001">
    <property type="protein sequence ID" value="SEB82795.1"/>
    <property type="molecule type" value="Genomic_DNA"/>
</dbReference>
<dbReference type="RefSeq" id="WP_002564223.1">
    <property type="nucleotide sequence ID" value="NZ_CALJSN010000009.1"/>
</dbReference>
<proteinExistence type="inferred from homology"/>
<gene>
    <name evidence="5" type="ORF">SAMN04489746_1133</name>
</gene>
<dbReference type="InterPro" id="IPR029061">
    <property type="entry name" value="THDP-binding"/>
</dbReference>
<dbReference type="CDD" id="cd02012">
    <property type="entry name" value="TPP_TK"/>
    <property type="match status" value="1"/>
</dbReference>
<dbReference type="Proteomes" id="UP000183687">
    <property type="component" value="Unassembled WGS sequence"/>
</dbReference>
<evidence type="ECO:0000256" key="2">
    <source>
        <dbReference type="ARBA" id="ARBA00007131"/>
    </source>
</evidence>
<organism evidence="5 6">
    <name type="scientific">Atopobium minutum</name>
    <dbReference type="NCBI Taxonomy" id="1381"/>
    <lineage>
        <taxon>Bacteria</taxon>
        <taxon>Bacillati</taxon>
        <taxon>Actinomycetota</taxon>
        <taxon>Coriobacteriia</taxon>
        <taxon>Coriobacteriales</taxon>
        <taxon>Atopobiaceae</taxon>
        <taxon>Atopobium</taxon>
    </lineage>
</organism>
<feature type="domain" description="Transketolase N-terminal" evidence="4">
    <location>
        <begin position="14"/>
        <end position="257"/>
    </location>
</feature>
<dbReference type="GO" id="GO:0000287">
    <property type="term" value="F:magnesium ion binding"/>
    <property type="evidence" value="ECO:0007669"/>
    <property type="project" value="UniProtKB-ARBA"/>
</dbReference>
<protein>
    <submittedName>
        <fullName evidence="5">Transketolase</fullName>
    </submittedName>
</protein>
<keyword evidence="3" id="KW-0786">Thiamine pyrophosphate</keyword>
<dbReference type="InterPro" id="IPR005474">
    <property type="entry name" value="Transketolase_N"/>
</dbReference>
<comment type="cofactor">
    <cofactor evidence="1">
        <name>thiamine diphosphate</name>
        <dbReference type="ChEBI" id="CHEBI:58937"/>
    </cofactor>
</comment>
<dbReference type="PANTHER" id="PTHR47514">
    <property type="entry name" value="TRANSKETOLASE N-TERMINAL SECTION-RELATED"/>
    <property type="match status" value="1"/>
</dbReference>